<dbReference type="RefSeq" id="WP_184398549.1">
    <property type="nucleotide sequence ID" value="NZ_BAAAJD010000151.1"/>
</dbReference>
<evidence type="ECO:0000256" key="4">
    <source>
        <dbReference type="ARBA" id="ARBA00023136"/>
    </source>
</evidence>
<evidence type="ECO:0000256" key="5">
    <source>
        <dbReference type="SAM" id="Phobius"/>
    </source>
</evidence>
<dbReference type="GO" id="GO:0016020">
    <property type="term" value="C:membrane"/>
    <property type="evidence" value="ECO:0007669"/>
    <property type="project" value="UniProtKB-SubCell"/>
</dbReference>
<keyword evidence="3 5" id="KW-1133">Transmembrane helix</keyword>
<evidence type="ECO:0000313" key="6">
    <source>
        <dbReference type="EMBL" id="MBB5435618.1"/>
    </source>
</evidence>
<name>A0A7W8QTF2_9ACTN</name>
<comment type="subcellular location">
    <subcellularLocation>
        <location evidence="1">Membrane</location>
        <topology evidence="1">Multi-pass membrane protein</topology>
    </subcellularLocation>
</comment>
<keyword evidence="2 5" id="KW-0812">Transmembrane</keyword>
<organism evidence="6 7">
    <name type="scientific">Nocardiopsis composta</name>
    <dbReference type="NCBI Taxonomy" id="157465"/>
    <lineage>
        <taxon>Bacteria</taxon>
        <taxon>Bacillati</taxon>
        <taxon>Actinomycetota</taxon>
        <taxon>Actinomycetes</taxon>
        <taxon>Streptosporangiales</taxon>
        <taxon>Nocardiopsidaceae</taxon>
        <taxon>Nocardiopsis</taxon>
    </lineage>
</organism>
<feature type="transmembrane region" description="Helical" evidence="5">
    <location>
        <begin position="56"/>
        <end position="74"/>
    </location>
</feature>
<comment type="caution">
    <text evidence="6">The sequence shown here is derived from an EMBL/GenBank/DDBJ whole genome shotgun (WGS) entry which is preliminary data.</text>
</comment>
<dbReference type="Proteomes" id="UP000572635">
    <property type="component" value="Unassembled WGS sequence"/>
</dbReference>
<protein>
    <submittedName>
        <fullName evidence="6">Putative membrane protein YphA (DoxX/SURF4 family)</fullName>
    </submittedName>
</protein>
<evidence type="ECO:0000256" key="1">
    <source>
        <dbReference type="ARBA" id="ARBA00004141"/>
    </source>
</evidence>
<feature type="transmembrane region" description="Helical" evidence="5">
    <location>
        <begin position="105"/>
        <end position="122"/>
    </location>
</feature>
<accession>A0A7W8QTF2</accession>
<proteinExistence type="predicted"/>
<sequence length="132" mass="14157">MERTAPHPAGRGTALTVLVWLLQVLCFAMFMLVGVGKLTSWPDHVQVFEQIGMGQWLRYAVGAAEVAGAVLLLVPRLAGLAAIGLAVIVAGAVLTHLFILVDAGWVLPAVLTVVLLLIAWIRRRETLSLIGR</sequence>
<dbReference type="InterPro" id="IPR032808">
    <property type="entry name" value="DoxX"/>
</dbReference>
<evidence type="ECO:0000313" key="7">
    <source>
        <dbReference type="Proteomes" id="UP000572635"/>
    </source>
</evidence>
<evidence type="ECO:0000256" key="3">
    <source>
        <dbReference type="ARBA" id="ARBA00022989"/>
    </source>
</evidence>
<keyword evidence="7" id="KW-1185">Reference proteome</keyword>
<evidence type="ECO:0000256" key="2">
    <source>
        <dbReference type="ARBA" id="ARBA00022692"/>
    </source>
</evidence>
<dbReference type="EMBL" id="JACHDB010000002">
    <property type="protein sequence ID" value="MBB5435618.1"/>
    <property type="molecule type" value="Genomic_DNA"/>
</dbReference>
<gene>
    <name evidence="6" type="ORF">HDA36_005766</name>
</gene>
<dbReference type="AlphaFoldDB" id="A0A7W8QTF2"/>
<feature type="transmembrane region" description="Helical" evidence="5">
    <location>
        <begin position="12"/>
        <end position="36"/>
    </location>
</feature>
<keyword evidence="4 5" id="KW-0472">Membrane</keyword>
<dbReference type="Pfam" id="PF13564">
    <property type="entry name" value="DoxX_2"/>
    <property type="match status" value="1"/>
</dbReference>
<feature type="transmembrane region" description="Helical" evidence="5">
    <location>
        <begin position="81"/>
        <end position="99"/>
    </location>
</feature>
<reference evidence="6 7" key="1">
    <citation type="submission" date="2020-08" db="EMBL/GenBank/DDBJ databases">
        <title>Sequencing the genomes of 1000 actinobacteria strains.</title>
        <authorList>
            <person name="Klenk H.-P."/>
        </authorList>
    </citation>
    <scope>NUCLEOTIDE SEQUENCE [LARGE SCALE GENOMIC DNA]</scope>
    <source>
        <strain evidence="6 7">DSM 44551</strain>
    </source>
</reference>